<comment type="caution">
    <text evidence="1">The sequence shown here is derived from an EMBL/GenBank/DDBJ whole genome shotgun (WGS) entry which is preliminary data.</text>
</comment>
<organism evidence="1 2">
    <name type="scientific">Malus domestica</name>
    <name type="common">Apple</name>
    <name type="synonym">Pyrus malus</name>
    <dbReference type="NCBI Taxonomy" id="3750"/>
    <lineage>
        <taxon>Eukaryota</taxon>
        <taxon>Viridiplantae</taxon>
        <taxon>Streptophyta</taxon>
        <taxon>Embryophyta</taxon>
        <taxon>Tracheophyta</taxon>
        <taxon>Spermatophyta</taxon>
        <taxon>Magnoliopsida</taxon>
        <taxon>eudicotyledons</taxon>
        <taxon>Gunneridae</taxon>
        <taxon>Pentapetalae</taxon>
        <taxon>rosids</taxon>
        <taxon>fabids</taxon>
        <taxon>Rosales</taxon>
        <taxon>Rosaceae</taxon>
        <taxon>Amygdaloideae</taxon>
        <taxon>Maleae</taxon>
        <taxon>Malus</taxon>
    </lineage>
</organism>
<sequence>VNWAIFRSVLRALIPVAPNLCHVSLQTGTKHYLPRTGKSKPTTRRLRRTCLGLTCPIFTTLEDVLFGEVEKKKASLMNIIGALCIYAAICKKEGRPLNFPRSKAAWECYSVAADGNLIAE</sequence>
<name>A0A498HQ10_MALDO</name>
<dbReference type="AlphaFoldDB" id="A0A498HQ10"/>
<feature type="non-terminal residue" evidence="1">
    <location>
        <position position="1"/>
    </location>
</feature>
<dbReference type="Proteomes" id="UP000290289">
    <property type="component" value="Chromosome 15"/>
</dbReference>
<dbReference type="Gene3D" id="3.40.50.720">
    <property type="entry name" value="NAD(P)-binding Rossmann-like Domain"/>
    <property type="match status" value="1"/>
</dbReference>
<dbReference type="STRING" id="3750.A0A498HQ10"/>
<evidence type="ECO:0000313" key="2">
    <source>
        <dbReference type="Proteomes" id="UP000290289"/>
    </source>
</evidence>
<keyword evidence="2" id="KW-1185">Reference proteome</keyword>
<protein>
    <submittedName>
        <fullName evidence="1">Uncharacterized protein</fullName>
    </submittedName>
</protein>
<reference evidence="1 2" key="1">
    <citation type="submission" date="2018-10" db="EMBL/GenBank/DDBJ databases">
        <title>A high-quality apple genome assembly.</title>
        <authorList>
            <person name="Hu J."/>
        </authorList>
    </citation>
    <scope>NUCLEOTIDE SEQUENCE [LARGE SCALE GENOMIC DNA]</scope>
    <source>
        <strain evidence="2">cv. HFTH1</strain>
        <tissue evidence="1">Young leaf</tissue>
    </source>
</reference>
<dbReference type="EMBL" id="RDQH01000341">
    <property type="protein sequence ID" value="RXH72840.1"/>
    <property type="molecule type" value="Genomic_DNA"/>
</dbReference>
<gene>
    <name evidence="1" type="ORF">DVH24_012524</name>
</gene>
<evidence type="ECO:0000313" key="1">
    <source>
        <dbReference type="EMBL" id="RXH72840.1"/>
    </source>
</evidence>
<proteinExistence type="predicted"/>
<dbReference type="PANTHER" id="PTHR32487:SF0">
    <property type="entry name" value="3-OXO-DELTA(4,5)-STEROID 5-BETA-REDUCTASE"/>
    <property type="match status" value="1"/>
</dbReference>
<dbReference type="PANTHER" id="PTHR32487">
    <property type="entry name" value="3-OXO-DELTA(4,5)-STEROID 5-BETA-REDUCTASE"/>
    <property type="match status" value="1"/>
</dbReference>
<accession>A0A498HQ10</accession>